<organism evidence="1 2">
    <name type="scientific">Legionella pneumophila</name>
    <dbReference type="NCBI Taxonomy" id="446"/>
    <lineage>
        <taxon>Bacteria</taxon>
        <taxon>Pseudomonadati</taxon>
        <taxon>Pseudomonadota</taxon>
        <taxon>Gammaproteobacteria</taxon>
        <taxon>Legionellales</taxon>
        <taxon>Legionellaceae</taxon>
        <taxon>Legionella</taxon>
    </lineage>
</organism>
<dbReference type="AlphaFoldDB" id="A0A378KBB4"/>
<evidence type="ECO:0000313" key="1">
    <source>
        <dbReference type="EMBL" id="STX80905.1"/>
    </source>
</evidence>
<sequence length="36" mass="4024">MLNMDILNINPETVPATNSIAKELVDLTILHSQNLF</sequence>
<dbReference type="Proteomes" id="UP000254631">
    <property type="component" value="Unassembled WGS sequence"/>
</dbReference>
<name>A0A378KBB4_LEGPN</name>
<protein>
    <submittedName>
        <fullName evidence="1">Uncharacterized protein</fullName>
    </submittedName>
</protein>
<evidence type="ECO:0000313" key="2">
    <source>
        <dbReference type="Proteomes" id="UP000254631"/>
    </source>
</evidence>
<proteinExistence type="predicted"/>
<gene>
    <name evidence="1" type="ORF">NCTC12000_02924</name>
</gene>
<reference evidence="1 2" key="1">
    <citation type="submission" date="2018-06" db="EMBL/GenBank/DDBJ databases">
        <authorList>
            <consortium name="Pathogen Informatics"/>
            <person name="Doyle S."/>
        </authorList>
    </citation>
    <scope>NUCLEOTIDE SEQUENCE [LARGE SCALE GENOMIC DNA]</scope>
    <source>
        <strain evidence="1 2">NCTC12000</strain>
    </source>
</reference>
<accession>A0A378KBB4</accession>
<dbReference type="EMBL" id="UGOL01000001">
    <property type="protein sequence ID" value="STX80905.1"/>
    <property type="molecule type" value="Genomic_DNA"/>
</dbReference>